<dbReference type="InterPro" id="IPR008928">
    <property type="entry name" value="6-hairpin_glycosidase_sf"/>
</dbReference>
<dbReference type="InterPro" id="IPR053169">
    <property type="entry name" value="MUG_Protein"/>
</dbReference>
<evidence type="ECO:0000313" key="3">
    <source>
        <dbReference type="Proteomes" id="UP001519305"/>
    </source>
</evidence>
<dbReference type="InterPro" id="IPR014512">
    <property type="entry name" value="O_gly_hydro"/>
</dbReference>
<dbReference type="PANTHER" id="PTHR47791:SF3">
    <property type="entry name" value="MEIOTICALLY UP-REGULATED GENE 191 PROTEIN"/>
    <property type="match status" value="1"/>
</dbReference>
<reference evidence="2 3" key="1">
    <citation type="submission" date="2021-03" db="EMBL/GenBank/DDBJ databases">
        <title>Sequencing the genomes of 1000 actinobacteria strains.</title>
        <authorList>
            <person name="Klenk H.-P."/>
        </authorList>
    </citation>
    <scope>NUCLEOTIDE SEQUENCE [LARGE SCALE GENOMIC DNA]</scope>
    <source>
        <strain evidence="2 3">DSM 44506</strain>
    </source>
</reference>
<feature type="region of interest" description="Disordered" evidence="1">
    <location>
        <begin position="385"/>
        <end position="406"/>
    </location>
</feature>
<accession>A0ABS4U5P2</accession>
<dbReference type="EMBL" id="JAGINY010000001">
    <property type="protein sequence ID" value="MBP2331523.1"/>
    <property type="molecule type" value="Genomic_DNA"/>
</dbReference>
<protein>
    <submittedName>
        <fullName evidence="2">Alpha-1,6-mannanase (GH76 family)</fullName>
    </submittedName>
</protein>
<feature type="compositionally biased region" description="Polar residues" evidence="1">
    <location>
        <begin position="393"/>
        <end position="406"/>
    </location>
</feature>
<dbReference type="PIRSF" id="PIRSF021505">
    <property type="entry name" value="O_gly_hdrol"/>
    <property type="match status" value="1"/>
</dbReference>
<gene>
    <name evidence="2" type="ORF">JOF33_000222</name>
</gene>
<dbReference type="Pfam" id="PF03663">
    <property type="entry name" value="Glyco_hydro_76"/>
    <property type="match status" value="1"/>
</dbReference>
<keyword evidence="3" id="KW-1185">Reference proteome</keyword>
<proteinExistence type="predicted"/>
<dbReference type="PANTHER" id="PTHR47791">
    <property type="entry name" value="MEIOTICALLY UP-REGULATED GENE 191 PROTEIN"/>
    <property type="match status" value="1"/>
</dbReference>
<name>A0ABS4U5P2_9CORY</name>
<organism evidence="2 3">
    <name type="scientific">Corynebacterium freneyi</name>
    <dbReference type="NCBI Taxonomy" id="134034"/>
    <lineage>
        <taxon>Bacteria</taxon>
        <taxon>Bacillati</taxon>
        <taxon>Actinomycetota</taxon>
        <taxon>Actinomycetes</taxon>
        <taxon>Mycobacteriales</taxon>
        <taxon>Corynebacteriaceae</taxon>
        <taxon>Corynebacterium</taxon>
    </lineage>
</organism>
<evidence type="ECO:0000313" key="2">
    <source>
        <dbReference type="EMBL" id="MBP2331523.1"/>
    </source>
</evidence>
<dbReference type="Gene3D" id="1.50.10.20">
    <property type="match status" value="1"/>
</dbReference>
<dbReference type="SUPFAM" id="SSF48208">
    <property type="entry name" value="Six-hairpin glycosidases"/>
    <property type="match status" value="1"/>
</dbReference>
<dbReference type="Proteomes" id="UP001519305">
    <property type="component" value="Unassembled WGS sequence"/>
</dbReference>
<sequence length="406" mass="44105">MTRMSPAEAENWAYRADVAEQAIRDRHAARLWGLPGTNLAVPSWPAPVAHKAFFTWHYWWQAHYLDCLIDAALRVPSREKSKAVQATIRGIRLRNLSPLASNKYYDDRAWMVLALGRAGQLGRGARGTTRRLLHALVEGIDPSTGVLPWREGDVFFNVPSNGPAAIAFARAGRLDEACALVDWVFDNLVDDSGLILDGERLSMGGVEVERGRYTYNQGVMIGACLEVALALRERGDRDASTRYLTRLHTLIHSVAKDMATPEGVIKGGGGGDGGLFNGILMRYMADAAVRLPADGRTDRAASRIARRLVLATANSAWQHRLEVDGLPLFPADWTKDATFPQAGGLVAASVAGAVREGAIRERDLSVQLSGWMLMEAAARVGDDARRKLDSEGSGFSSNPGKGSSCE</sequence>
<evidence type="ECO:0000256" key="1">
    <source>
        <dbReference type="SAM" id="MobiDB-lite"/>
    </source>
</evidence>
<dbReference type="InterPro" id="IPR005198">
    <property type="entry name" value="Glyco_hydro_76"/>
</dbReference>
<comment type="caution">
    <text evidence="2">The sequence shown here is derived from an EMBL/GenBank/DDBJ whole genome shotgun (WGS) entry which is preliminary data.</text>
</comment>